<dbReference type="InterPro" id="IPR036034">
    <property type="entry name" value="PDZ_sf"/>
</dbReference>
<sequence length="229" mass="24177">MKTLGSLAVIAGIIALLVSCTMDVSVPTDSGTRVNNIGLMHQQNMLLMTGFGLVLIGFLMRYAGRPRAPGIAVPPPEKGLSAEEVKDLDVLLAGRARTGIVLSSHDAKVVHSVREGSTAAAAGILSGDRLVQIDGEFVGNDLRGNTIRLSGDPGTFVSLTLRRGDRAVSAEVLRELQSDEDVSLGAIARTDDVVEGHGSIDKPSEGFGTWVLVLTVVAGLFLLFYRLSR</sequence>
<evidence type="ECO:0000259" key="2">
    <source>
        <dbReference type="PROSITE" id="PS50106"/>
    </source>
</evidence>
<evidence type="ECO:0000256" key="1">
    <source>
        <dbReference type="SAM" id="Phobius"/>
    </source>
</evidence>
<organism evidence="3 4">
    <name type="scientific">Stenotrophomonas lacuserhaii</name>
    <dbReference type="NCBI Taxonomy" id="2760084"/>
    <lineage>
        <taxon>Bacteria</taxon>
        <taxon>Pseudomonadati</taxon>
        <taxon>Pseudomonadota</taxon>
        <taxon>Gammaproteobacteria</taxon>
        <taxon>Lysobacterales</taxon>
        <taxon>Lysobacteraceae</taxon>
        <taxon>Stenotrophomonas</taxon>
    </lineage>
</organism>
<dbReference type="AlphaFoldDB" id="A0A8X8FN45"/>
<keyword evidence="4" id="KW-1185">Reference proteome</keyword>
<dbReference type="Gene3D" id="2.30.42.10">
    <property type="match status" value="1"/>
</dbReference>
<feature type="domain" description="PDZ" evidence="2">
    <location>
        <begin position="87"/>
        <end position="165"/>
    </location>
</feature>
<gene>
    <name evidence="3" type="ORF">H9654_00545</name>
</gene>
<proteinExistence type="predicted"/>
<protein>
    <submittedName>
        <fullName evidence="3">PDZ domain-containing protein</fullName>
    </submittedName>
</protein>
<dbReference type="Proteomes" id="UP000636938">
    <property type="component" value="Unassembled WGS sequence"/>
</dbReference>
<dbReference type="RefSeq" id="WP_191768163.1">
    <property type="nucleotide sequence ID" value="NZ_JACSQS010000001.1"/>
</dbReference>
<reference evidence="3 4" key="1">
    <citation type="submission" date="2020-08" db="EMBL/GenBank/DDBJ databases">
        <title>A Genomic Blueprint of the Chicken Gut Microbiome.</title>
        <authorList>
            <person name="Gilroy R."/>
            <person name="Ravi A."/>
            <person name="Getino M."/>
            <person name="Pursley I."/>
            <person name="Horton D.L."/>
            <person name="Alikhan N.-F."/>
            <person name="Baker D."/>
            <person name="Gharbi K."/>
            <person name="Hall N."/>
            <person name="Watson M."/>
            <person name="Adriaenssens E.M."/>
            <person name="Foster-Nyarko E."/>
            <person name="Jarju S."/>
            <person name="Secka A."/>
            <person name="Antonio M."/>
            <person name="Oren A."/>
            <person name="Chaudhuri R."/>
            <person name="La Ragione R.M."/>
            <person name="Hildebrand F."/>
            <person name="Pallen M.J."/>
        </authorList>
    </citation>
    <scope>NUCLEOTIDE SEQUENCE [LARGE SCALE GENOMIC DNA]</scope>
    <source>
        <strain evidence="3 4">Sa5BUN4</strain>
    </source>
</reference>
<feature type="transmembrane region" description="Helical" evidence="1">
    <location>
        <begin position="44"/>
        <end position="63"/>
    </location>
</feature>
<dbReference type="SUPFAM" id="SSF50156">
    <property type="entry name" value="PDZ domain-like"/>
    <property type="match status" value="1"/>
</dbReference>
<dbReference type="SMART" id="SM00228">
    <property type="entry name" value="PDZ"/>
    <property type="match status" value="1"/>
</dbReference>
<dbReference type="Pfam" id="PF13180">
    <property type="entry name" value="PDZ_2"/>
    <property type="match status" value="1"/>
</dbReference>
<dbReference type="PROSITE" id="PS50106">
    <property type="entry name" value="PDZ"/>
    <property type="match status" value="1"/>
</dbReference>
<comment type="caution">
    <text evidence="3">The sequence shown here is derived from an EMBL/GenBank/DDBJ whole genome shotgun (WGS) entry which is preliminary data.</text>
</comment>
<accession>A0A8X8FN45</accession>
<evidence type="ECO:0000313" key="4">
    <source>
        <dbReference type="Proteomes" id="UP000636938"/>
    </source>
</evidence>
<feature type="transmembrane region" description="Helical" evidence="1">
    <location>
        <begin position="207"/>
        <end position="227"/>
    </location>
</feature>
<dbReference type="EMBL" id="JACSQS010000001">
    <property type="protein sequence ID" value="MBD7952681.1"/>
    <property type="molecule type" value="Genomic_DNA"/>
</dbReference>
<keyword evidence="1" id="KW-0472">Membrane</keyword>
<keyword evidence="1" id="KW-0812">Transmembrane</keyword>
<dbReference type="InterPro" id="IPR001478">
    <property type="entry name" value="PDZ"/>
</dbReference>
<dbReference type="PROSITE" id="PS51257">
    <property type="entry name" value="PROKAR_LIPOPROTEIN"/>
    <property type="match status" value="1"/>
</dbReference>
<keyword evidence="1" id="KW-1133">Transmembrane helix</keyword>
<evidence type="ECO:0000313" key="3">
    <source>
        <dbReference type="EMBL" id="MBD7952681.1"/>
    </source>
</evidence>
<name>A0A8X8FN45_9GAMM</name>